<evidence type="ECO:0000313" key="3">
    <source>
        <dbReference type="Proteomes" id="UP000320314"/>
    </source>
</evidence>
<name>A0A506UAT7_9HYPH</name>
<dbReference type="Proteomes" id="UP000320314">
    <property type="component" value="Unassembled WGS sequence"/>
</dbReference>
<evidence type="ECO:0000259" key="1">
    <source>
        <dbReference type="Pfam" id="PF01575"/>
    </source>
</evidence>
<feature type="domain" description="MaoC-like" evidence="1">
    <location>
        <begin position="19"/>
        <end position="121"/>
    </location>
</feature>
<dbReference type="PANTHER" id="PTHR42993:SF1">
    <property type="entry name" value="MAOC-LIKE DEHYDRATASE DOMAIN-CONTAINING PROTEIN"/>
    <property type="match status" value="1"/>
</dbReference>
<comment type="caution">
    <text evidence="2">The sequence shown here is derived from an EMBL/GenBank/DDBJ whole genome shotgun (WGS) entry which is preliminary data.</text>
</comment>
<dbReference type="InterPro" id="IPR029069">
    <property type="entry name" value="HotDog_dom_sf"/>
</dbReference>
<dbReference type="EMBL" id="VHLH01000007">
    <property type="protein sequence ID" value="TPW30221.1"/>
    <property type="molecule type" value="Genomic_DNA"/>
</dbReference>
<dbReference type="PANTHER" id="PTHR42993">
    <property type="entry name" value="MAOC-LIKE DEHYDRATASE DOMAIN-CONTAINING PROTEIN"/>
    <property type="match status" value="1"/>
</dbReference>
<dbReference type="Pfam" id="PF01575">
    <property type="entry name" value="MaoC_dehydratas"/>
    <property type="match status" value="1"/>
</dbReference>
<dbReference type="Gene3D" id="3.10.129.10">
    <property type="entry name" value="Hotdog Thioesterase"/>
    <property type="match status" value="1"/>
</dbReference>
<organism evidence="2 3">
    <name type="scientific">Pararhizobium mangrovi</name>
    <dbReference type="NCBI Taxonomy" id="2590452"/>
    <lineage>
        <taxon>Bacteria</taxon>
        <taxon>Pseudomonadati</taxon>
        <taxon>Pseudomonadota</taxon>
        <taxon>Alphaproteobacteria</taxon>
        <taxon>Hyphomicrobiales</taxon>
        <taxon>Rhizobiaceae</taxon>
        <taxon>Rhizobium/Agrobacterium group</taxon>
        <taxon>Pararhizobium</taxon>
    </lineage>
</organism>
<protein>
    <submittedName>
        <fullName evidence="2">MaoC family dehydratase</fullName>
    </submittedName>
</protein>
<dbReference type="SUPFAM" id="SSF54637">
    <property type="entry name" value="Thioesterase/thiol ester dehydrase-isomerase"/>
    <property type="match status" value="1"/>
</dbReference>
<accession>A0A506UAT7</accession>
<gene>
    <name evidence="2" type="ORF">FJU11_05700</name>
</gene>
<evidence type="ECO:0000313" key="2">
    <source>
        <dbReference type="EMBL" id="TPW30221.1"/>
    </source>
</evidence>
<sequence length="168" mass="18187">MTHEPSRASADLTRLEARVGCELGVSAWEHFDQQTVDRYGALTGEDLPIHCELGTEAAARFGGTIVQASLLLARLGTWVREVGGWIGAPATPVNYGFDKVRMLAPVPVGAAVRGRFALKTIERRGADLVLLRLGATVECEVGTRPAIVAEWIIGFIMNETSGREEQRS</sequence>
<keyword evidence="3" id="KW-1185">Reference proteome</keyword>
<dbReference type="RefSeq" id="WP_141166072.1">
    <property type="nucleotide sequence ID" value="NZ_VHLH01000007.1"/>
</dbReference>
<reference evidence="2 3" key="1">
    <citation type="submission" date="2019-06" db="EMBL/GenBank/DDBJ databases">
        <authorList>
            <person name="Li M."/>
        </authorList>
    </citation>
    <scope>NUCLEOTIDE SEQUENCE [LARGE SCALE GENOMIC DNA]</scope>
    <source>
        <strain evidence="2 3">BGMRC6574</strain>
    </source>
</reference>
<dbReference type="InterPro" id="IPR002539">
    <property type="entry name" value="MaoC-like_dom"/>
</dbReference>
<dbReference type="OrthoDB" id="9801735at2"/>
<proteinExistence type="predicted"/>
<dbReference type="AlphaFoldDB" id="A0A506UAT7"/>